<evidence type="ECO:0000256" key="1">
    <source>
        <dbReference type="ARBA" id="ARBA00022723"/>
    </source>
</evidence>
<dbReference type="InterPro" id="IPR046824">
    <property type="entry name" value="Mss51-like_C"/>
</dbReference>
<keyword evidence="7" id="KW-1185">Reference proteome</keyword>
<keyword evidence="1" id="KW-0479">Metal-binding</keyword>
<dbReference type="PROSITE" id="PS50865">
    <property type="entry name" value="ZF_MYND_2"/>
    <property type="match status" value="1"/>
</dbReference>
<evidence type="ECO:0000313" key="6">
    <source>
        <dbReference type="EMBL" id="KAK9188996.1"/>
    </source>
</evidence>
<organism evidence="6 7">
    <name type="scientific">Citrus x changshan-huyou</name>
    <dbReference type="NCBI Taxonomy" id="2935761"/>
    <lineage>
        <taxon>Eukaryota</taxon>
        <taxon>Viridiplantae</taxon>
        <taxon>Streptophyta</taxon>
        <taxon>Embryophyta</taxon>
        <taxon>Tracheophyta</taxon>
        <taxon>Spermatophyta</taxon>
        <taxon>Magnoliopsida</taxon>
        <taxon>eudicotyledons</taxon>
        <taxon>Gunneridae</taxon>
        <taxon>Pentapetalae</taxon>
        <taxon>rosids</taxon>
        <taxon>malvids</taxon>
        <taxon>Sapindales</taxon>
        <taxon>Rutaceae</taxon>
        <taxon>Aurantioideae</taxon>
        <taxon>Citrus</taxon>
    </lineage>
</organism>
<comment type="caution">
    <text evidence="6">The sequence shown here is derived from an EMBL/GenBank/DDBJ whole genome shotgun (WGS) entry which is preliminary data.</text>
</comment>
<dbReference type="SUPFAM" id="SSF144232">
    <property type="entry name" value="HIT/MYND zinc finger-like"/>
    <property type="match status" value="1"/>
</dbReference>
<protein>
    <recommendedName>
        <fullName evidence="5">MYND-type domain-containing protein</fullName>
    </recommendedName>
</protein>
<name>A0AAP0LYH7_9ROSI</name>
<dbReference type="AlphaFoldDB" id="A0AAP0LYH7"/>
<evidence type="ECO:0000256" key="4">
    <source>
        <dbReference type="PROSITE-ProRule" id="PRU00134"/>
    </source>
</evidence>
<dbReference type="PANTHER" id="PTHR31354">
    <property type="entry name" value="OS01G0793500 PROTEIN"/>
    <property type="match status" value="1"/>
</dbReference>
<accession>A0AAP0LYH7</accession>
<reference evidence="6 7" key="1">
    <citation type="submission" date="2024-05" db="EMBL/GenBank/DDBJ databases">
        <title>Haplotype-resolved chromosome-level genome assembly of Huyou (Citrus changshanensis).</title>
        <authorList>
            <person name="Miao C."/>
            <person name="Chen W."/>
            <person name="Wu Y."/>
            <person name="Wang L."/>
            <person name="Zhao S."/>
            <person name="Grierson D."/>
            <person name="Xu C."/>
            <person name="Chen K."/>
        </authorList>
    </citation>
    <scope>NUCLEOTIDE SEQUENCE [LARGE SCALE GENOMIC DNA]</scope>
    <source>
        <strain evidence="6">01-14</strain>
        <tissue evidence="6">Leaf</tissue>
    </source>
</reference>
<dbReference type="PANTHER" id="PTHR31354:SF7">
    <property type="entry name" value="OS09G0392000 PROTEIN"/>
    <property type="match status" value="1"/>
</dbReference>
<keyword evidence="2 4" id="KW-0863">Zinc-finger</keyword>
<feature type="domain" description="MYND-type" evidence="5">
    <location>
        <begin position="3"/>
        <end position="45"/>
    </location>
</feature>
<evidence type="ECO:0000313" key="7">
    <source>
        <dbReference type="Proteomes" id="UP001428341"/>
    </source>
</evidence>
<proteinExistence type="predicted"/>
<dbReference type="InterPro" id="IPR002893">
    <property type="entry name" value="Znf_MYND"/>
</dbReference>
<sequence length="907" mass="102507">MECAGKGRGTRCIGPARRRCGRCGAVAYCSVSHQISHWSDHKGECERLEQQMKCVDVLNNFPFTFSEEATVQVCEKQETRCSFLSKRGIHGVGMWMCECSCGLSSSAASFERARSKDDGWDLPCILCPCYGPSSPISKDLCGWKDYYEWRSIPLHSPIALLLHWPLTIYYAAQVAGLRSFSSEIGRKLCIHYLGPEQELLQLPVFGELRALFPGVQVHMEIIGPEIPPNRDGEKIYLCSYAHCTDSDCICKSPSEELNQSVGTVRSSAVTLHLHKGFYHDCFRDIIKDSFPHLIIAPNAGIAAYSSWSSTIELIKEINVPAVFSDYCEEACHLAASCITTLTGRPLSVPGFVKVWCYPTACQRAIEYRGQRLNTRTHKKISFIWTAGLGFGQGFKVPFRVNDVLPVLPRQLSWPVLNNFHSAVDLLPYYVGSVTPNNGSIDWKGACFYGNEARLEFTEGDREPAGGILYLKTSDAHSWTCMDLYVFATPYRVTWDYYFSAREHTLKFDSWEEPAELEYVKQHGVSVFLMPSGMMGTLLSLIDILPLFSNSHWGQNANLAFLEKHMGATFEKRPQPWHATINPEDVHSGDFLAVSKIRGRWGGFETLEKWVTGAFAGHTAVCLKDKEGNLWVGESGHENEKGEEIIVVIPWDEWWELALKDDSNPQIALLPLHPDVRAKFNSTAAWEYARSMSGKPYGYHNMIFSWIDTMADNYPPPLDAHLVCVSLIRFTWTCSAIMGVVVSVMSMWTRVQPAYAANMWNEALNKRLGTEDLDLHGILDEIEKRGVSFDQLLTIPEQDEWVYSDGKSTTCVAFILEMYKEAGVFGPISNSIQVTEFTIRDAYMLKIFENNQTRLPSWCNNEEAKLPFCQILGEYRMELPQYNTIEPYANMNENCPSLPPSYERPQRC</sequence>
<dbReference type="Gene3D" id="6.10.140.2220">
    <property type="match status" value="1"/>
</dbReference>
<dbReference type="Pfam" id="PF20179">
    <property type="entry name" value="MSS51_C"/>
    <property type="match status" value="1"/>
</dbReference>
<evidence type="ECO:0000256" key="3">
    <source>
        <dbReference type="ARBA" id="ARBA00022833"/>
    </source>
</evidence>
<dbReference type="Pfam" id="PF01753">
    <property type="entry name" value="zf-MYND"/>
    <property type="match status" value="1"/>
</dbReference>
<keyword evidence="3" id="KW-0862">Zinc</keyword>
<dbReference type="EMBL" id="JBCGBO010000007">
    <property type="protein sequence ID" value="KAK9188996.1"/>
    <property type="molecule type" value="Genomic_DNA"/>
</dbReference>
<evidence type="ECO:0000259" key="5">
    <source>
        <dbReference type="PROSITE" id="PS50865"/>
    </source>
</evidence>
<gene>
    <name evidence="6" type="ORF">WN944_020401</name>
</gene>
<dbReference type="Proteomes" id="UP001428341">
    <property type="component" value="Unassembled WGS sequence"/>
</dbReference>
<dbReference type="GO" id="GO:0008270">
    <property type="term" value="F:zinc ion binding"/>
    <property type="evidence" value="ECO:0007669"/>
    <property type="project" value="UniProtKB-KW"/>
</dbReference>
<evidence type="ECO:0000256" key="2">
    <source>
        <dbReference type="ARBA" id="ARBA00022771"/>
    </source>
</evidence>